<organism evidence="1 2">
    <name type="scientific">Heliophilum fasciatum</name>
    <dbReference type="NCBI Taxonomy" id="35700"/>
    <lineage>
        <taxon>Bacteria</taxon>
        <taxon>Bacillati</taxon>
        <taxon>Bacillota</taxon>
        <taxon>Clostridia</taxon>
        <taxon>Eubacteriales</taxon>
        <taxon>Heliobacteriaceae</taxon>
        <taxon>Heliophilum</taxon>
    </lineage>
</organism>
<name>A0A4R2REM8_9FIRM</name>
<gene>
    <name evidence="1" type="ORF">EDD73_13615</name>
</gene>
<dbReference type="EMBL" id="SLXT01000036">
    <property type="protein sequence ID" value="TCP60487.1"/>
    <property type="molecule type" value="Genomic_DNA"/>
</dbReference>
<evidence type="ECO:0008006" key="3">
    <source>
        <dbReference type="Google" id="ProtNLM"/>
    </source>
</evidence>
<dbReference type="AlphaFoldDB" id="A0A4R2REM8"/>
<proteinExistence type="predicted"/>
<accession>A0A4R2REM8</accession>
<dbReference type="Gene3D" id="3.90.550.10">
    <property type="entry name" value="Spore Coat Polysaccharide Biosynthesis Protein SpsA, Chain A"/>
    <property type="match status" value="1"/>
</dbReference>
<keyword evidence="2" id="KW-1185">Reference proteome</keyword>
<reference evidence="1 2" key="1">
    <citation type="submission" date="2019-03" db="EMBL/GenBank/DDBJ databases">
        <title>Genomic Encyclopedia of Type Strains, Phase IV (KMG-IV): sequencing the most valuable type-strain genomes for metagenomic binning, comparative biology and taxonomic classification.</title>
        <authorList>
            <person name="Goeker M."/>
        </authorList>
    </citation>
    <scope>NUCLEOTIDE SEQUENCE [LARGE SCALE GENOMIC DNA]</scope>
    <source>
        <strain evidence="1 2">DSM 11170</strain>
    </source>
</reference>
<dbReference type="SUPFAM" id="SSF53448">
    <property type="entry name" value="Nucleotide-diphospho-sugar transferases"/>
    <property type="match status" value="2"/>
</dbReference>
<dbReference type="InterPro" id="IPR029044">
    <property type="entry name" value="Nucleotide-diphossugar_trans"/>
</dbReference>
<sequence length="555" mass="65099">MRHYYCSTFSKEYAYKGLLLYESIEKHDKEFQFFIICLDEDVKKLFEKMNLAHAVLISMQSIEEDDGELLAVKNTRNVKEYIWTSKGSTFLYLFKHYEIDHLVWLDGDTYFFADPEPIFTEWGQYSIMLTGEHWLEEHKILGETNGFFNTGFMGFKRDAHAMESMVWFRKKLIEWCFDKWENGLWSDQVYVNDWPERFQNVGVIKNMGVNLTPYIINYRLKESVVNKIDDAIFVDDEKIIYFHFYGFKYYDGNVFDICNYVMNSRDEVIRLIYPPYLYAANNMINKIRAIDANLGQVKPTNNNHIRNYLNLQANSSANQDKINICTIISEENLAQGFAIYRSLKKKTSNFQLWVCCMDDASYSGLQTLGDDNVFLIQLKNIEGKQLLSIKDTRTSDEYRRTVKSSLILYILKNNYNVASIMYIEADSAYTGADPVYTEINPVYAEANPLFLCDPQLLSNELKTHSVVLYKRNILADEEKKYGLYDAGFIGFTRDQVAFQCLYQWKKQCIDWCFHTVEEERWLDQKYLDQVPQLFSNIKIMESSGIPGDSTTSVTE</sequence>
<dbReference type="OrthoDB" id="186344at2"/>
<comment type="caution">
    <text evidence="1">The sequence shown here is derived from an EMBL/GenBank/DDBJ whole genome shotgun (WGS) entry which is preliminary data.</text>
</comment>
<evidence type="ECO:0000313" key="2">
    <source>
        <dbReference type="Proteomes" id="UP000294813"/>
    </source>
</evidence>
<evidence type="ECO:0000313" key="1">
    <source>
        <dbReference type="EMBL" id="TCP60487.1"/>
    </source>
</evidence>
<dbReference type="Proteomes" id="UP000294813">
    <property type="component" value="Unassembled WGS sequence"/>
</dbReference>
<protein>
    <recommendedName>
        <fullName evidence="3">Nucleotide-diphospho-sugar transferase</fullName>
    </recommendedName>
</protein>
<dbReference type="RefSeq" id="WP_131920743.1">
    <property type="nucleotide sequence ID" value="NZ_JAOQNU010000036.1"/>
</dbReference>